<feature type="region of interest" description="Disordered" evidence="1">
    <location>
        <begin position="307"/>
        <end position="330"/>
    </location>
</feature>
<feature type="compositionally biased region" description="Polar residues" evidence="1">
    <location>
        <begin position="308"/>
        <end position="318"/>
    </location>
</feature>
<name>A0A9P5VQQ2_9FUNG</name>
<dbReference type="Proteomes" id="UP000696485">
    <property type="component" value="Unassembled WGS sequence"/>
</dbReference>
<sequence>MFTTPCRKDSVKQEKTVAALHNKQAPHKYTNEQETFLAYILANHDIWAVLGDTNIKSKRSDSKCDLREVIAEKVNRAFSTRTQPLKLTQIQIRTKVNNMHRTWNRAYAIATNPNNRRLSSSDLQYKVTECCHYYYILEEVWAPSWIIQRLHLKQESIPNGPSAGTGDFTDDETESHGIETAESSSVPTISKAKESLRNPCPDKEEYQFTSDDSEKVERDLKRRRLELEREQQELDRQNHEMHATQVEKHTNNMLAEIEKVVLSTARVKTERDLELAEKAVELAQLQLAHRKVDLELIKQQIQLERLQESSQNTPNQQRSVGEGEGSTEEVQQRIIDLQMQRVHAGMDYESIKAQCDMELQSKSMVIEKERIKLEAKKLDLREVVLQLRRATEESSSRAQNNFVQSKNFQ</sequence>
<dbReference type="EMBL" id="JAAAUY010000019">
    <property type="protein sequence ID" value="KAF9337691.1"/>
    <property type="molecule type" value="Genomic_DNA"/>
</dbReference>
<proteinExistence type="predicted"/>
<evidence type="ECO:0000313" key="3">
    <source>
        <dbReference type="Proteomes" id="UP000696485"/>
    </source>
</evidence>
<dbReference type="AlphaFoldDB" id="A0A9P5VQQ2"/>
<reference evidence="2" key="1">
    <citation type="journal article" date="2020" name="Fungal Divers.">
        <title>Resolving the Mortierellaceae phylogeny through synthesis of multi-gene phylogenetics and phylogenomics.</title>
        <authorList>
            <person name="Vandepol N."/>
            <person name="Liber J."/>
            <person name="Desiro A."/>
            <person name="Na H."/>
            <person name="Kennedy M."/>
            <person name="Barry K."/>
            <person name="Grigoriev I.V."/>
            <person name="Miller A.N."/>
            <person name="O'Donnell K."/>
            <person name="Stajich J.E."/>
            <person name="Bonito G."/>
        </authorList>
    </citation>
    <scope>NUCLEOTIDE SEQUENCE</scope>
    <source>
        <strain evidence="2">NVP1</strain>
    </source>
</reference>
<comment type="caution">
    <text evidence="2">The sequence shown here is derived from an EMBL/GenBank/DDBJ whole genome shotgun (WGS) entry which is preliminary data.</text>
</comment>
<accession>A0A9P5VQQ2</accession>
<evidence type="ECO:0000256" key="1">
    <source>
        <dbReference type="SAM" id="MobiDB-lite"/>
    </source>
</evidence>
<protein>
    <submittedName>
        <fullName evidence="2">Uncharacterized protein</fullName>
    </submittedName>
</protein>
<keyword evidence="3" id="KW-1185">Reference proteome</keyword>
<feature type="compositionally biased region" description="Basic and acidic residues" evidence="1">
    <location>
        <begin position="191"/>
        <end position="217"/>
    </location>
</feature>
<organism evidence="2 3">
    <name type="scientific">Podila minutissima</name>
    <dbReference type="NCBI Taxonomy" id="64525"/>
    <lineage>
        <taxon>Eukaryota</taxon>
        <taxon>Fungi</taxon>
        <taxon>Fungi incertae sedis</taxon>
        <taxon>Mucoromycota</taxon>
        <taxon>Mortierellomycotina</taxon>
        <taxon>Mortierellomycetes</taxon>
        <taxon>Mortierellales</taxon>
        <taxon>Mortierellaceae</taxon>
        <taxon>Podila</taxon>
    </lineage>
</organism>
<gene>
    <name evidence="2" type="ORF">BG006_003327</name>
</gene>
<feature type="region of interest" description="Disordered" evidence="1">
    <location>
        <begin position="158"/>
        <end position="217"/>
    </location>
</feature>
<evidence type="ECO:0000313" key="2">
    <source>
        <dbReference type="EMBL" id="KAF9337691.1"/>
    </source>
</evidence>